<organism evidence="7 8">
    <name type="scientific">Coptis chinensis</name>
    <dbReference type="NCBI Taxonomy" id="261450"/>
    <lineage>
        <taxon>Eukaryota</taxon>
        <taxon>Viridiplantae</taxon>
        <taxon>Streptophyta</taxon>
        <taxon>Embryophyta</taxon>
        <taxon>Tracheophyta</taxon>
        <taxon>Spermatophyta</taxon>
        <taxon>Magnoliopsida</taxon>
        <taxon>Ranunculales</taxon>
        <taxon>Ranunculaceae</taxon>
        <taxon>Coptidoideae</taxon>
        <taxon>Coptis</taxon>
    </lineage>
</organism>
<feature type="transmembrane region" description="Helical" evidence="6">
    <location>
        <begin position="492"/>
        <end position="513"/>
    </location>
</feature>
<feature type="transmembrane region" description="Helical" evidence="6">
    <location>
        <begin position="87"/>
        <end position="105"/>
    </location>
</feature>
<evidence type="ECO:0000256" key="6">
    <source>
        <dbReference type="SAM" id="Phobius"/>
    </source>
</evidence>
<comment type="subcellular location">
    <subcellularLocation>
        <location evidence="1">Membrane</location>
        <topology evidence="1">Multi-pass membrane protein</topology>
    </subcellularLocation>
</comment>
<sequence>MGICRDGNTEKVQQNRLGGTRAVLFVYAMEGLENMAFIANAVSLVTYFYGYMNFSLTKSATTLTNWMGTSFLLALFGGFISDTYISRFRTSVLFGCIELVGYAILTVQAHSTFLRPFPCKGVAPSNMGKCESADNGQVAMLLSGLYLVAFGTGGVKAGLPSLGADQFDEKKDPKEARLLSSYFNWFLFSLTIGAVTGVIFLVWISTNQGWDWAFGVCVIAVFFGILFLCMGKSFYRNNVPTGSPIIRVLQVFVAAIRKRNLPLPELTDELHELHDKEAGMGTEVLHRTDQFRFLDRAAITMDAYTTSSQNMTGLWHLCTVTQVEETKILIRMLPIIVSTIFMNTCLAQLQTFSVQQSLTMDTSLFGFHVPGPSLPVIPLVIMAFLVPIYDRVFVPMARKFTGIPTGIRSLQRIGVGLVLSAISMAIAGIMETRRKSVAVKHNMVDSFNPLPMSVFWLGFQYAIFGAADLFTFAGILEFFYQESSVGMKSLGTAISWSSLAFGFYLSSVVVEVVNKVSGGWLASNNLNRDKLNYFYWLLAGLSVINFGIYLLCASWYRYKKVEELKQIGSNGEGEANNEMGKVHG</sequence>
<keyword evidence="5 6" id="KW-0472">Membrane</keyword>
<name>A0A835LXQ0_9MAGN</name>
<dbReference type="Proteomes" id="UP000631114">
    <property type="component" value="Unassembled WGS sequence"/>
</dbReference>
<feature type="transmembrane region" description="Helical" evidence="6">
    <location>
        <begin position="34"/>
        <end position="51"/>
    </location>
</feature>
<comment type="caution">
    <text evidence="7">The sequence shown here is derived from an EMBL/GenBank/DDBJ whole genome shotgun (WGS) entry which is preliminary data.</text>
</comment>
<evidence type="ECO:0000313" key="7">
    <source>
        <dbReference type="EMBL" id="KAF9611410.1"/>
    </source>
</evidence>
<dbReference type="AlphaFoldDB" id="A0A835LXQ0"/>
<accession>A0A835LXQ0</accession>
<evidence type="ECO:0000256" key="1">
    <source>
        <dbReference type="ARBA" id="ARBA00004141"/>
    </source>
</evidence>
<feature type="transmembrane region" description="Helical" evidence="6">
    <location>
        <begin position="328"/>
        <end position="349"/>
    </location>
</feature>
<feature type="transmembrane region" description="Helical" evidence="6">
    <location>
        <begin position="450"/>
        <end position="480"/>
    </location>
</feature>
<feature type="transmembrane region" description="Helical" evidence="6">
    <location>
        <begin position="533"/>
        <end position="556"/>
    </location>
</feature>
<dbReference type="Pfam" id="PF00854">
    <property type="entry name" value="PTR2"/>
    <property type="match status" value="1"/>
</dbReference>
<evidence type="ECO:0000256" key="2">
    <source>
        <dbReference type="ARBA" id="ARBA00005982"/>
    </source>
</evidence>
<dbReference type="Gene3D" id="1.20.1250.20">
    <property type="entry name" value="MFS general substrate transporter like domains"/>
    <property type="match status" value="1"/>
</dbReference>
<reference evidence="7 8" key="1">
    <citation type="submission" date="2020-10" db="EMBL/GenBank/DDBJ databases">
        <title>The Coptis chinensis genome and diversification of protoberbering-type alkaloids.</title>
        <authorList>
            <person name="Wang B."/>
            <person name="Shu S."/>
            <person name="Song C."/>
            <person name="Liu Y."/>
        </authorList>
    </citation>
    <scope>NUCLEOTIDE SEQUENCE [LARGE SCALE GENOMIC DNA]</scope>
    <source>
        <strain evidence="7">HL-2020</strain>
        <tissue evidence="7">Leaf</tissue>
    </source>
</reference>
<feature type="transmembrane region" description="Helical" evidence="6">
    <location>
        <begin position="182"/>
        <end position="204"/>
    </location>
</feature>
<keyword evidence="8" id="KW-1185">Reference proteome</keyword>
<keyword evidence="3 6" id="KW-0812">Transmembrane</keyword>
<dbReference type="InterPro" id="IPR036259">
    <property type="entry name" value="MFS_trans_sf"/>
</dbReference>
<comment type="similarity">
    <text evidence="2">Belongs to the major facilitator superfamily. Proton-dependent oligopeptide transporter (POT/PTR) (TC 2.A.17) family.</text>
</comment>
<evidence type="ECO:0000256" key="3">
    <source>
        <dbReference type="ARBA" id="ARBA00022692"/>
    </source>
</evidence>
<proteinExistence type="inferred from homology"/>
<evidence type="ECO:0000256" key="5">
    <source>
        <dbReference type="ARBA" id="ARBA00023136"/>
    </source>
</evidence>
<gene>
    <name evidence="7" type="ORF">IFM89_032079</name>
</gene>
<keyword evidence="4 6" id="KW-1133">Transmembrane helix</keyword>
<feature type="transmembrane region" description="Helical" evidence="6">
    <location>
        <begin position="410"/>
        <end position="430"/>
    </location>
</feature>
<feature type="transmembrane region" description="Helical" evidence="6">
    <location>
        <begin position="210"/>
        <end position="229"/>
    </location>
</feature>
<evidence type="ECO:0000256" key="4">
    <source>
        <dbReference type="ARBA" id="ARBA00022989"/>
    </source>
</evidence>
<dbReference type="GO" id="GO:0022857">
    <property type="term" value="F:transmembrane transporter activity"/>
    <property type="evidence" value="ECO:0007669"/>
    <property type="project" value="InterPro"/>
</dbReference>
<protein>
    <submittedName>
        <fullName evidence="7">Uncharacterized protein</fullName>
    </submittedName>
</protein>
<dbReference type="SUPFAM" id="SSF103473">
    <property type="entry name" value="MFS general substrate transporter"/>
    <property type="match status" value="1"/>
</dbReference>
<dbReference type="InterPro" id="IPR000109">
    <property type="entry name" value="POT_fam"/>
</dbReference>
<dbReference type="PANTHER" id="PTHR11654">
    <property type="entry name" value="OLIGOPEPTIDE TRANSPORTER-RELATED"/>
    <property type="match status" value="1"/>
</dbReference>
<dbReference type="EMBL" id="JADFTS010000004">
    <property type="protein sequence ID" value="KAF9611410.1"/>
    <property type="molecule type" value="Genomic_DNA"/>
</dbReference>
<dbReference type="OrthoDB" id="8904098at2759"/>
<feature type="transmembrane region" description="Helical" evidence="6">
    <location>
        <begin position="63"/>
        <end position="81"/>
    </location>
</feature>
<feature type="transmembrane region" description="Helical" evidence="6">
    <location>
        <begin position="369"/>
        <end position="389"/>
    </location>
</feature>
<evidence type="ECO:0000313" key="8">
    <source>
        <dbReference type="Proteomes" id="UP000631114"/>
    </source>
</evidence>
<dbReference type="GO" id="GO:0016020">
    <property type="term" value="C:membrane"/>
    <property type="evidence" value="ECO:0007669"/>
    <property type="project" value="UniProtKB-SubCell"/>
</dbReference>